<evidence type="ECO:0000313" key="2">
    <source>
        <dbReference type="Proteomes" id="UP000826271"/>
    </source>
</evidence>
<comment type="caution">
    <text evidence="1">The sequence shown here is derived from an EMBL/GenBank/DDBJ whole genome shotgun (WGS) entry which is preliminary data.</text>
</comment>
<protein>
    <submittedName>
        <fullName evidence="1">Uncharacterized protein</fullName>
    </submittedName>
</protein>
<accession>A0AAV6XLP9</accession>
<evidence type="ECO:0000313" key="1">
    <source>
        <dbReference type="EMBL" id="KAG8382415.1"/>
    </source>
</evidence>
<name>A0AAV6XLP9_9LAMI</name>
<dbReference type="AlphaFoldDB" id="A0AAV6XLP9"/>
<keyword evidence="2" id="KW-1185">Reference proteome</keyword>
<dbReference type="Proteomes" id="UP000826271">
    <property type="component" value="Unassembled WGS sequence"/>
</dbReference>
<proteinExistence type="predicted"/>
<dbReference type="EMBL" id="WHWC01000005">
    <property type="protein sequence ID" value="KAG8382415.1"/>
    <property type="molecule type" value="Genomic_DNA"/>
</dbReference>
<gene>
    <name evidence="1" type="ORF">BUALT_Bualt05G0074900</name>
</gene>
<sequence length="201" mass="22968">MLLPLIQTQVELGEQDKRKVVCFNNGITCHASSTVKLPLKKIWGFSSSFIFSRNSSDKRYESLHELTIESLRPIKLNHPSLSTIALSFIFFFIEPLISETCSQAIVYESPELNTLDGFQNFTGLEKPFLRKQRKHNPVRIKVWEDMMMVCFLQQSDRWMGLIESSLEDHFGFCGENTRVSIPKYQDVGSRGGRRGTGGLSQ</sequence>
<organism evidence="1 2">
    <name type="scientific">Buddleja alternifolia</name>
    <dbReference type="NCBI Taxonomy" id="168488"/>
    <lineage>
        <taxon>Eukaryota</taxon>
        <taxon>Viridiplantae</taxon>
        <taxon>Streptophyta</taxon>
        <taxon>Embryophyta</taxon>
        <taxon>Tracheophyta</taxon>
        <taxon>Spermatophyta</taxon>
        <taxon>Magnoliopsida</taxon>
        <taxon>eudicotyledons</taxon>
        <taxon>Gunneridae</taxon>
        <taxon>Pentapetalae</taxon>
        <taxon>asterids</taxon>
        <taxon>lamiids</taxon>
        <taxon>Lamiales</taxon>
        <taxon>Scrophulariaceae</taxon>
        <taxon>Buddlejeae</taxon>
        <taxon>Buddleja</taxon>
    </lineage>
</organism>
<reference evidence="1" key="1">
    <citation type="submission" date="2019-10" db="EMBL/GenBank/DDBJ databases">
        <authorList>
            <person name="Zhang R."/>
            <person name="Pan Y."/>
            <person name="Wang J."/>
            <person name="Ma R."/>
            <person name="Yu S."/>
        </authorList>
    </citation>
    <scope>NUCLEOTIDE SEQUENCE</scope>
    <source>
        <strain evidence="1">LA-IB0</strain>
        <tissue evidence="1">Leaf</tissue>
    </source>
</reference>